<keyword evidence="1" id="KW-0812">Transmembrane</keyword>
<gene>
    <name evidence="2" type="ORF">Solumvirus7_4</name>
</gene>
<reference evidence="2" key="1">
    <citation type="submission" date="2018-10" db="EMBL/GenBank/DDBJ databases">
        <title>Hidden diversity of soil giant viruses.</title>
        <authorList>
            <person name="Schulz F."/>
            <person name="Alteio L."/>
            <person name="Goudeau D."/>
            <person name="Ryan E.M."/>
            <person name="Malmstrom R.R."/>
            <person name="Blanchard J."/>
            <person name="Woyke T."/>
        </authorList>
    </citation>
    <scope>NUCLEOTIDE SEQUENCE</scope>
    <source>
        <strain evidence="2">SMV1</strain>
    </source>
</reference>
<protein>
    <submittedName>
        <fullName evidence="2">Uncharacterized protein</fullName>
    </submittedName>
</protein>
<keyword evidence="1" id="KW-0472">Membrane</keyword>
<feature type="transmembrane region" description="Helical" evidence="1">
    <location>
        <begin position="136"/>
        <end position="155"/>
    </location>
</feature>
<accession>A0A3G5AKI0</accession>
<sequence length="161" mass="17296">MTQLQNIGYNPLASGGLYNQFPIGSLTFNDGSTFTTSGLNPGYAQVFEQDTNNPPYPATLTVTNAFTSQVLPFGTTNPCSTVQVTNNPAISGIITGDTFINVQSNGTLTCVPVAQYNGTRSIKRDMSGNSGTNNSSVIIVIIIILIILIIIYFMLVKKKKY</sequence>
<name>A0A3G5AKI0_9VIRU</name>
<organism evidence="2">
    <name type="scientific">Solumvirus sp</name>
    <dbReference type="NCBI Taxonomy" id="2487773"/>
    <lineage>
        <taxon>Viruses</taxon>
        <taxon>Pithoviruses</taxon>
    </lineage>
</organism>
<proteinExistence type="predicted"/>
<keyword evidence="1" id="KW-1133">Transmembrane helix</keyword>
<dbReference type="EMBL" id="MK072504">
    <property type="protein sequence ID" value="AYV86389.1"/>
    <property type="molecule type" value="Genomic_DNA"/>
</dbReference>
<evidence type="ECO:0000256" key="1">
    <source>
        <dbReference type="SAM" id="Phobius"/>
    </source>
</evidence>
<evidence type="ECO:0000313" key="2">
    <source>
        <dbReference type="EMBL" id="AYV86389.1"/>
    </source>
</evidence>